<evidence type="ECO:0000259" key="1">
    <source>
        <dbReference type="Pfam" id="PF00483"/>
    </source>
</evidence>
<dbReference type="Proteomes" id="UP000184048">
    <property type="component" value="Unassembled WGS sequence"/>
</dbReference>
<reference evidence="2 3" key="1">
    <citation type="submission" date="2016-11" db="EMBL/GenBank/DDBJ databases">
        <authorList>
            <person name="Jaros S."/>
            <person name="Januszkiewicz K."/>
            <person name="Wedrychowicz H."/>
        </authorList>
    </citation>
    <scope>NUCLEOTIDE SEQUENCE [LARGE SCALE GENOMIC DNA]</scope>
    <source>
        <strain evidence="2 3">DSM 18119</strain>
    </source>
</reference>
<dbReference type="SUPFAM" id="SSF53448">
    <property type="entry name" value="Nucleotide-diphospho-sugar transferases"/>
    <property type="match status" value="1"/>
</dbReference>
<dbReference type="RefSeq" id="WP_072834519.1">
    <property type="nucleotide sequence ID" value="NZ_FQUU01000004.1"/>
</dbReference>
<dbReference type="InterPro" id="IPR029044">
    <property type="entry name" value="Nucleotide-diphossugar_trans"/>
</dbReference>
<dbReference type="OrthoDB" id="9779926at2"/>
<dbReference type="STRING" id="1121884.SAMN02745131_01296"/>
<dbReference type="Gene3D" id="3.90.550.10">
    <property type="entry name" value="Spore Coat Polysaccharide Biosynthesis Protein SpsA, Chain A"/>
    <property type="match status" value="1"/>
</dbReference>
<name>A0A1M4X209_9BACT</name>
<dbReference type="InterPro" id="IPR005835">
    <property type="entry name" value="NTP_transferase_dom"/>
</dbReference>
<evidence type="ECO:0000313" key="2">
    <source>
        <dbReference type="EMBL" id="SHE87232.1"/>
    </source>
</evidence>
<gene>
    <name evidence="2" type="ORF">SAMN02745131_01296</name>
</gene>
<feature type="domain" description="Nucleotidyl transferase" evidence="1">
    <location>
        <begin position="6"/>
        <end position="171"/>
    </location>
</feature>
<protein>
    <submittedName>
        <fullName evidence="2">Nucleotidyl transferase</fullName>
    </submittedName>
</protein>
<dbReference type="Pfam" id="PF00483">
    <property type="entry name" value="NTP_transferase"/>
    <property type="match status" value="1"/>
</dbReference>
<dbReference type="EMBL" id="FQUU01000004">
    <property type="protein sequence ID" value="SHE87232.1"/>
    <property type="molecule type" value="Genomic_DNA"/>
</dbReference>
<keyword evidence="2" id="KW-0808">Transferase</keyword>
<sequence length="305" mass="34433">MKPTLVIMAAGMASRYGSMKQIQQFGPSGETIMDYSIFDAIKAGFQKVVFIIREDFAEDFKEIFEPKLNGRIETEYVFQEMDKYLEGYEIPENRTKPWGTSHAIMCAKEAVDGPFAVINADDFYGSDAFLKACRFLTTECKDDVYAIIGYELAKTLSENGSVSRGVCEVDKKNNLVAINERLKIYRENGVIIYEDPNGDKHSLPEDSMASMNFWCFHPSIFSFLQAGFKTFLDENIENPKAEYLIPFSADQFIKKDLGVIKVIPTSSQWFGVTYKEDAPVVQKSLSELVENGSYPANLWSVSSNV</sequence>
<dbReference type="GO" id="GO:0016740">
    <property type="term" value="F:transferase activity"/>
    <property type="evidence" value="ECO:0007669"/>
    <property type="project" value="UniProtKB-KW"/>
</dbReference>
<proteinExistence type="predicted"/>
<accession>A0A1M4X209</accession>
<keyword evidence="3" id="KW-1185">Reference proteome</keyword>
<organism evidence="2 3">
    <name type="scientific">Flavisolibacter ginsengisoli DSM 18119</name>
    <dbReference type="NCBI Taxonomy" id="1121884"/>
    <lineage>
        <taxon>Bacteria</taxon>
        <taxon>Pseudomonadati</taxon>
        <taxon>Bacteroidota</taxon>
        <taxon>Chitinophagia</taxon>
        <taxon>Chitinophagales</taxon>
        <taxon>Chitinophagaceae</taxon>
        <taxon>Flavisolibacter</taxon>
    </lineage>
</organism>
<evidence type="ECO:0000313" key="3">
    <source>
        <dbReference type="Proteomes" id="UP000184048"/>
    </source>
</evidence>
<dbReference type="AlphaFoldDB" id="A0A1M4X209"/>